<dbReference type="AlphaFoldDB" id="A0A521G0F6"/>
<evidence type="ECO:0000313" key="2">
    <source>
        <dbReference type="Proteomes" id="UP000316238"/>
    </source>
</evidence>
<dbReference type="Proteomes" id="UP000316238">
    <property type="component" value="Unassembled WGS sequence"/>
</dbReference>
<protein>
    <submittedName>
        <fullName evidence="1">Molecular chaperone GrpE (Heat shock protein)</fullName>
    </submittedName>
</protein>
<evidence type="ECO:0000313" key="1">
    <source>
        <dbReference type="EMBL" id="TAA74341.1"/>
    </source>
</evidence>
<accession>A0A521G0F6</accession>
<gene>
    <name evidence="1" type="ORF">CDV28_1296</name>
</gene>
<dbReference type="GO" id="GO:0000774">
    <property type="term" value="F:adenyl-nucleotide exchange factor activity"/>
    <property type="evidence" value="ECO:0007669"/>
    <property type="project" value="InterPro"/>
</dbReference>
<reference evidence="1" key="1">
    <citation type="submission" date="2017-07" db="EMBL/GenBank/DDBJ databases">
        <title>The cable genome - Insights into the physiology and evolution of filamentous bacteria capable of sulfide oxidation via long distance electron transfer.</title>
        <authorList>
            <person name="Thorup C."/>
            <person name="Bjerg J.T."/>
            <person name="Schreiber L."/>
            <person name="Nielsen L.P."/>
            <person name="Kjeldsen K.U."/>
            <person name="Boesen T."/>
            <person name="Boggild A."/>
            <person name="Meysman F."/>
            <person name="Geelhoed J."/>
            <person name="Schramm A."/>
        </authorList>
    </citation>
    <scope>NUCLEOTIDE SEQUENCE [LARGE SCALE GENOMIC DNA]</scope>
    <source>
        <strain evidence="1">GS</strain>
    </source>
</reference>
<organism evidence="1 2">
    <name type="scientific">Candidatus Electronema aureum</name>
    <dbReference type="NCBI Taxonomy" id="2005002"/>
    <lineage>
        <taxon>Bacteria</taxon>
        <taxon>Pseudomonadati</taxon>
        <taxon>Thermodesulfobacteriota</taxon>
        <taxon>Desulfobulbia</taxon>
        <taxon>Desulfobulbales</taxon>
        <taxon>Desulfobulbaceae</taxon>
        <taxon>Candidatus Electronema</taxon>
    </lineage>
</organism>
<name>A0A521G0F6_9BACT</name>
<comment type="caution">
    <text evidence="1">The sequence shown here is derived from an EMBL/GenBank/DDBJ whole genome shotgun (WGS) entry which is preliminary data.</text>
</comment>
<proteinExistence type="predicted"/>
<dbReference type="GO" id="GO:0006457">
    <property type="term" value="P:protein folding"/>
    <property type="evidence" value="ECO:0007669"/>
    <property type="project" value="InterPro"/>
</dbReference>
<sequence length="158" mass="18425">MKTGEKTSSPGDLLREKLVSFQREIVELKQSVKEQEELCLHREHELFVELFEVLDVFDNIEKNIRRKQEALDKTSQGLLNSMRAVQRKLLRLLGSRQIEPLHFPDRRAKVEQCVVVDTQSVPEQENEEILAVLKRGYFDAARNTVLRKAEVITVRNKD</sequence>
<dbReference type="GO" id="GO:0051087">
    <property type="term" value="F:protein-folding chaperone binding"/>
    <property type="evidence" value="ECO:0007669"/>
    <property type="project" value="InterPro"/>
</dbReference>
<keyword evidence="2" id="KW-1185">Reference proteome</keyword>
<dbReference type="Pfam" id="PF01025">
    <property type="entry name" value="GrpE"/>
    <property type="match status" value="1"/>
</dbReference>
<dbReference type="InterPro" id="IPR000740">
    <property type="entry name" value="GrpE"/>
</dbReference>
<dbReference type="EMBL" id="NQJD01000029">
    <property type="protein sequence ID" value="TAA74341.1"/>
    <property type="molecule type" value="Genomic_DNA"/>
</dbReference>
<dbReference type="GO" id="GO:0042803">
    <property type="term" value="F:protein homodimerization activity"/>
    <property type="evidence" value="ECO:0007669"/>
    <property type="project" value="InterPro"/>
</dbReference>